<evidence type="ECO:0000256" key="10">
    <source>
        <dbReference type="SAM" id="Phobius"/>
    </source>
</evidence>
<dbReference type="Proteomes" id="UP001374584">
    <property type="component" value="Unassembled WGS sequence"/>
</dbReference>
<evidence type="ECO:0000256" key="9">
    <source>
        <dbReference type="ARBA" id="ARBA00025284"/>
    </source>
</evidence>
<feature type="transmembrane region" description="Helical" evidence="10">
    <location>
        <begin position="185"/>
        <end position="202"/>
    </location>
</feature>
<sequence length="716" mass="78146">MNEGICCREAEYEAGSFGRGNDEKVVSPFGEKRVTLTVTVMGIAENSKGLVLAVASGVFIGASFILKKKGLKQAATHGTRAGIGGYSYLLQPFWWAGMVTMFIGEVANFVAYIYAPALLVTPLGALSIIVSAVLAHFLLKEKLQQMGILGCVFCIVGSVLIVIHAPQEHALNSVQEIWDLATQPLFLVYVTVTVSVILALILHFEPRYGQKNMLVYLGICSLMGSLTVMSTKAIGIAIKLTLEGISQITYPQTWFFLTVAVICIITQLNYLNKALDTFNTAIVSPLHYVMFTTLTIIASVIMFKDWSGQSASSIASEICGFIIVLSGTILLHATREREQSSNMRGSLTWYIGEDLVKDIEDERLNLIIHGSDCVEYVPHTLISPIHFFLALAFAYWASLPAFMDLQEKLFLAALLILAVAIQETQADTIVTGTVFCDQCKDGQRSLFDYPVNGAKVTLSCADSNGQIIMSREETTNWFGSYTIRFDGAPDLSGCSAHVSGSGQGSMGCGEGAGPSQNPKLMFRMFDMEMYSVDSLLAQPSQPMQYCSRSSNPVPAPVTPPKSTPPFKLPPVPEFPPLPSLPPLPPLPPVIFAEASACPSERWTMSEYKCYWRGVNQDTKVAVAFGMVAARRYGTDITLWHGLQGKGDPYRTLLREGITALLNSYNSFQFSYHPIGVVEHMNLALMGSNRSVLLTALRFKRANSGAGNVTCKFTTCK</sequence>
<feature type="transmembrane region" description="Helical" evidence="10">
    <location>
        <begin position="146"/>
        <end position="165"/>
    </location>
</feature>
<comment type="subcellular location">
    <subcellularLocation>
        <location evidence="2">Cell membrane</location>
        <topology evidence="2">Multi-pass membrane protein</topology>
    </subcellularLocation>
    <subcellularLocation>
        <location evidence="1">Early endosome</location>
    </subcellularLocation>
</comment>
<organism evidence="11 12">
    <name type="scientific">Phaseolus coccineus</name>
    <name type="common">Scarlet runner bean</name>
    <name type="synonym">Phaseolus multiflorus</name>
    <dbReference type="NCBI Taxonomy" id="3886"/>
    <lineage>
        <taxon>Eukaryota</taxon>
        <taxon>Viridiplantae</taxon>
        <taxon>Streptophyta</taxon>
        <taxon>Embryophyta</taxon>
        <taxon>Tracheophyta</taxon>
        <taxon>Spermatophyta</taxon>
        <taxon>Magnoliopsida</taxon>
        <taxon>eudicotyledons</taxon>
        <taxon>Gunneridae</taxon>
        <taxon>Pentapetalae</taxon>
        <taxon>rosids</taxon>
        <taxon>fabids</taxon>
        <taxon>Fabales</taxon>
        <taxon>Fabaceae</taxon>
        <taxon>Papilionoideae</taxon>
        <taxon>50 kb inversion clade</taxon>
        <taxon>NPAAA clade</taxon>
        <taxon>indigoferoid/millettioid clade</taxon>
        <taxon>Phaseoleae</taxon>
        <taxon>Phaseolus</taxon>
    </lineage>
</organism>
<feature type="transmembrane region" description="Helical" evidence="10">
    <location>
        <begin position="250"/>
        <end position="270"/>
    </location>
</feature>
<evidence type="ECO:0000313" key="12">
    <source>
        <dbReference type="Proteomes" id="UP001374584"/>
    </source>
</evidence>
<dbReference type="GO" id="GO:0015095">
    <property type="term" value="F:magnesium ion transmembrane transporter activity"/>
    <property type="evidence" value="ECO:0007669"/>
    <property type="project" value="InterPro"/>
</dbReference>
<dbReference type="Pfam" id="PF05653">
    <property type="entry name" value="Mg_trans_NIPA"/>
    <property type="match status" value="1"/>
</dbReference>
<evidence type="ECO:0000256" key="3">
    <source>
        <dbReference type="ARBA" id="ARBA00007001"/>
    </source>
</evidence>
<protein>
    <recommendedName>
        <fullName evidence="13">Magnesium transporter</fullName>
    </recommendedName>
</protein>
<comment type="subunit">
    <text evidence="4">Homodimer.</text>
</comment>
<evidence type="ECO:0000313" key="11">
    <source>
        <dbReference type="EMBL" id="KAK7352035.1"/>
    </source>
</evidence>
<feature type="transmembrane region" description="Helical" evidence="10">
    <location>
        <begin position="93"/>
        <end position="114"/>
    </location>
</feature>
<dbReference type="PANTHER" id="PTHR12570:SF11">
    <property type="entry name" value="MAGNESIUM TRANSPORTER NIPA6-RELATED"/>
    <property type="match status" value="1"/>
</dbReference>
<feature type="transmembrane region" description="Helical" evidence="10">
    <location>
        <begin position="314"/>
        <end position="334"/>
    </location>
</feature>
<evidence type="ECO:0000256" key="6">
    <source>
        <dbReference type="ARBA" id="ARBA00022753"/>
    </source>
</evidence>
<keyword evidence="12" id="KW-1185">Reference proteome</keyword>
<comment type="function">
    <text evidence="9">Acts as a Mg(2+) transporter. Can also transport other divalent cations such as Fe(2+), Sr(2+), Ba(2+), Mn(2+) and Co(2+) but to a much less extent than Mg(2+).</text>
</comment>
<evidence type="ECO:0000256" key="4">
    <source>
        <dbReference type="ARBA" id="ARBA00011738"/>
    </source>
</evidence>
<keyword evidence="6" id="KW-0967">Endosome</keyword>
<feature type="transmembrane region" description="Helical" evidence="10">
    <location>
        <begin position="282"/>
        <end position="302"/>
    </location>
</feature>
<gene>
    <name evidence="11" type="ORF">VNO80_17451</name>
</gene>
<dbReference type="GO" id="GO:0005769">
    <property type="term" value="C:early endosome"/>
    <property type="evidence" value="ECO:0007669"/>
    <property type="project" value="UniProtKB-SubCell"/>
</dbReference>
<evidence type="ECO:0008006" key="13">
    <source>
        <dbReference type="Google" id="ProtNLM"/>
    </source>
</evidence>
<evidence type="ECO:0000256" key="7">
    <source>
        <dbReference type="ARBA" id="ARBA00022989"/>
    </source>
</evidence>
<dbReference type="PANTHER" id="PTHR12570">
    <property type="match status" value="1"/>
</dbReference>
<feature type="transmembrane region" description="Helical" evidence="10">
    <location>
        <begin position="385"/>
        <end position="403"/>
    </location>
</feature>
<keyword evidence="7 10" id="KW-1133">Transmembrane helix</keyword>
<dbReference type="InterPro" id="IPR037185">
    <property type="entry name" value="EmrE-like"/>
</dbReference>
<feature type="transmembrane region" description="Helical" evidence="10">
    <location>
        <begin position="214"/>
        <end position="238"/>
    </location>
</feature>
<dbReference type="InterPro" id="IPR008521">
    <property type="entry name" value="Mg_trans_NIPA"/>
</dbReference>
<evidence type="ECO:0000256" key="8">
    <source>
        <dbReference type="ARBA" id="ARBA00023136"/>
    </source>
</evidence>
<dbReference type="SUPFAM" id="SSF103481">
    <property type="entry name" value="Multidrug resistance efflux transporter EmrE"/>
    <property type="match status" value="1"/>
</dbReference>
<dbReference type="AlphaFoldDB" id="A0AAN9MBZ9"/>
<feature type="transmembrane region" description="Helical" evidence="10">
    <location>
        <begin position="49"/>
        <end position="66"/>
    </location>
</feature>
<keyword evidence="5 10" id="KW-0812">Transmembrane</keyword>
<evidence type="ECO:0000256" key="5">
    <source>
        <dbReference type="ARBA" id="ARBA00022692"/>
    </source>
</evidence>
<reference evidence="11 12" key="1">
    <citation type="submission" date="2024-01" db="EMBL/GenBank/DDBJ databases">
        <title>The genomes of 5 underutilized Papilionoideae crops provide insights into root nodulation and disease resistanc.</title>
        <authorList>
            <person name="Jiang F."/>
        </authorList>
    </citation>
    <scope>NUCLEOTIDE SEQUENCE [LARGE SCALE GENOMIC DNA]</scope>
    <source>
        <strain evidence="11">JINMINGXINNONG_FW02</strain>
        <tissue evidence="11">Leaves</tissue>
    </source>
</reference>
<dbReference type="Pfam" id="PF01190">
    <property type="entry name" value="Pollen_Ole_e_1"/>
    <property type="match status" value="1"/>
</dbReference>
<dbReference type="EMBL" id="JAYMYR010000007">
    <property type="protein sequence ID" value="KAK7352035.1"/>
    <property type="molecule type" value="Genomic_DNA"/>
</dbReference>
<comment type="similarity">
    <text evidence="3">Belongs to the NIPA (TC 2.A.7) family.</text>
</comment>
<evidence type="ECO:0000256" key="1">
    <source>
        <dbReference type="ARBA" id="ARBA00004412"/>
    </source>
</evidence>
<name>A0AAN9MBZ9_PHACN</name>
<comment type="caution">
    <text evidence="11">The sequence shown here is derived from an EMBL/GenBank/DDBJ whole genome shotgun (WGS) entry which is preliminary data.</text>
</comment>
<keyword evidence="8 10" id="KW-0472">Membrane</keyword>
<proteinExistence type="inferred from homology"/>
<dbReference type="GO" id="GO:0016020">
    <property type="term" value="C:membrane"/>
    <property type="evidence" value="ECO:0007669"/>
    <property type="project" value="UniProtKB-SubCell"/>
</dbReference>
<feature type="transmembrane region" description="Helical" evidence="10">
    <location>
        <begin position="120"/>
        <end position="139"/>
    </location>
</feature>
<evidence type="ECO:0000256" key="2">
    <source>
        <dbReference type="ARBA" id="ARBA00004651"/>
    </source>
</evidence>
<accession>A0AAN9MBZ9</accession>